<name>A0A0U5JJM7_9BACT</name>
<protein>
    <submittedName>
        <fullName evidence="1">Uncharacterized protein</fullName>
    </submittedName>
</protein>
<accession>A0A0U5JJM7</accession>
<gene>
    <name evidence="1" type="ORF">PNK_p0161</name>
</gene>
<dbReference type="KEGG" id="pnl:PNK_p0161"/>
<dbReference type="RefSeq" id="WP_059062697.1">
    <property type="nucleotide sequence ID" value="NZ_LN879503.1"/>
</dbReference>
<dbReference type="InParanoid" id="A0A0U5JJM7"/>
<dbReference type="AlphaFoldDB" id="A0A0U5JJM7"/>
<geneLocation type="plasmid" evidence="2">
    <name>pPNK</name>
</geneLocation>
<reference evidence="2" key="1">
    <citation type="submission" date="2015-09" db="EMBL/GenBank/DDBJ databases">
        <authorList>
            <person name="Bertelli C."/>
        </authorList>
    </citation>
    <scope>NUCLEOTIDE SEQUENCE [LARGE SCALE GENOMIC DNA]</scope>
    <source>
        <strain evidence="2">KNic</strain>
        <plasmid evidence="2">pPNK</plasmid>
    </source>
</reference>
<dbReference type="PATRIC" id="fig|389348.3.peg.2932"/>
<evidence type="ECO:0000313" key="1">
    <source>
        <dbReference type="EMBL" id="CUI18213.1"/>
    </source>
</evidence>
<organism evidence="1 2">
    <name type="scientific">Candidatus Protochlamydia naegleriophila</name>
    <dbReference type="NCBI Taxonomy" id="389348"/>
    <lineage>
        <taxon>Bacteria</taxon>
        <taxon>Pseudomonadati</taxon>
        <taxon>Chlamydiota</taxon>
        <taxon>Chlamydiia</taxon>
        <taxon>Parachlamydiales</taxon>
        <taxon>Parachlamydiaceae</taxon>
        <taxon>Candidatus Protochlamydia</taxon>
    </lineage>
</organism>
<dbReference type="EMBL" id="LN879503">
    <property type="protein sequence ID" value="CUI18213.1"/>
    <property type="molecule type" value="Genomic_DNA"/>
</dbReference>
<evidence type="ECO:0000313" key="2">
    <source>
        <dbReference type="Proteomes" id="UP000069902"/>
    </source>
</evidence>
<keyword evidence="2" id="KW-1185">Reference proteome</keyword>
<sequence>MEKLEITDDSKLESNESKSQISYCVRLNRTIYYKINDHITIIKRLSNRFLSKNKWIEDAIKEKLEREKILPPEQIREKTVTFSIDRSLNNDIEQRVNFLKSIHNSFSKRKWFEEAFFEKLERDRHKSQELIEKMASLAKIKK</sequence>
<dbReference type="Proteomes" id="UP000069902">
    <property type="component" value="Plasmid pPNK"/>
</dbReference>
<proteinExistence type="predicted"/>